<dbReference type="GO" id="GO:0005737">
    <property type="term" value="C:cytoplasm"/>
    <property type="evidence" value="ECO:0007669"/>
    <property type="project" value="TreeGrafter"/>
</dbReference>
<dbReference type="PANTHER" id="PTHR43668:SF2">
    <property type="entry name" value="ALLANTOINASE"/>
    <property type="match status" value="1"/>
</dbReference>
<dbReference type="InterPro" id="IPR011059">
    <property type="entry name" value="Metal-dep_hydrolase_composite"/>
</dbReference>
<keyword evidence="6" id="KW-1185">Reference proteome</keyword>
<dbReference type="GO" id="GO:0006145">
    <property type="term" value="P:purine nucleobase catabolic process"/>
    <property type="evidence" value="ECO:0007669"/>
    <property type="project" value="TreeGrafter"/>
</dbReference>
<dbReference type="AlphaFoldDB" id="A0A3N6N0W6"/>
<dbReference type="EMBL" id="REFZ01000002">
    <property type="protein sequence ID" value="RQH02482.1"/>
    <property type="molecule type" value="Genomic_DNA"/>
</dbReference>
<dbReference type="GO" id="GO:0004038">
    <property type="term" value="F:allantoinase activity"/>
    <property type="evidence" value="ECO:0007669"/>
    <property type="project" value="TreeGrafter"/>
</dbReference>
<evidence type="ECO:0000256" key="2">
    <source>
        <dbReference type="ARBA" id="ARBA00022801"/>
    </source>
</evidence>
<evidence type="ECO:0000313" key="5">
    <source>
        <dbReference type="EMBL" id="RQH02482.1"/>
    </source>
</evidence>
<evidence type="ECO:0000256" key="1">
    <source>
        <dbReference type="ARBA" id="ARBA00008829"/>
    </source>
</evidence>
<evidence type="ECO:0000256" key="3">
    <source>
        <dbReference type="ARBA" id="ARBA00022975"/>
    </source>
</evidence>
<dbReference type="SUPFAM" id="SSF51338">
    <property type="entry name" value="Composite domain of metallo-dependent hydrolases"/>
    <property type="match status" value="1"/>
</dbReference>
<dbReference type="FunFam" id="3.20.20.140:FF:000174">
    <property type="entry name" value="Dihydropyrimidinase-related protein 2"/>
    <property type="match status" value="1"/>
</dbReference>
<comment type="similarity">
    <text evidence="1">Belongs to the metallo-dependent hydrolases superfamily. Hydantoinase/dihydropyrimidinase family.</text>
</comment>
<protein>
    <recommendedName>
        <fullName evidence="4">Amidohydrolase-related domain-containing protein</fullName>
    </recommendedName>
</protein>
<dbReference type="Pfam" id="PF01979">
    <property type="entry name" value="Amidohydro_1"/>
    <property type="match status" value="1"/>
</dbReference>
<dbReference type="OrthoDB" id="8791at2157"/>
<name>A0A3N6N0W6_NATCH</name>
<sequence>MSDVDIQFSGGRVYHAGELQDLTVGVTDGIVTHLVEPHAELEADERVDLDGEWLLPGFVDGHIHLREPGYVEKEGIESGTAAAVAGGVTTIVEMPNTVPPVLDVDRLRSKADRFDRDSHVDHAFFGAITEENVGTGDIRALADAGVTAFKTFMATSFGPLLMDDKGVLYRAFEEVADAGLPLYIHAEDEEYLDEFRARCADDGGMDAFFDSRPPIAETTAVSDVLDVVAETGTETVIAHVTTAEALARIRDARADGLPVHAEVTPYHLTFDRDDVASIGTHAIGTPPARDAENFERLWDHLESGDVQLLGSDHAPHQLEERDRPPLEVPPGMPQLETAVPAMLDAIDRGRLTVSQLVDLYAQRPARLHGLYPRKGAIRPGADADLVVVDPDREWTVDATRFESAADYSPFDGLRLTGMPTAVYQRGALVAEEMATLNEPGDGRRIS</sequence>
<evidence type="ECO:0000259" key="4">
    <source>
        <dbReference type="Pfam" id="PF01979"/>
    </source>
</evidence>
<dbReference type="SUPFAM" id="SSF51556">
    <property type="entry name" value="Metallo-dependent hydrolases"/>
    <property type="match status" value="1"/>
</dbReference>
<dbReference type="GO" id="GO:0006221">
    <property type="term" value="P:pyrimidine nucleotide biosynthetic process"/>
    <property type="evidence" value="ECO:0007669"/>
    <property type="project" value="UniProtKB-KW"/>
</dbReference>
<dbReference type="Gene3D" id="3.20.20.140">
    <property type="entry name" value="Metal-dependent hydrolases"/>
    <property type="match status" value="1"/>
</dbReference>
<keyword evidence="3" id="KW-0665">Pyrimidine biosynthesis</keyword>
<accession>A0A3N6N0W6</accession>
<dbReference type="Gene3D" id="2.30.40.10">
    <property type="entry name" value="Urease, subunit C, domain 1"/>
    <property type="match status" value="1"/>
</dbReference>
<dbReference type="Proteomes" id="UP000281431">
    <property type="component" value="Unassembled WGS sequence"/>
</dbReference>
<dbReference type="InterPro" id="IPR050138">
    <property type="entry name" value="DHOase/Allantoinase_Hydrolase"/>
</dbReference>
<reference evidence="5 6" key="1">
    <citation type="submission" date="2018-10" db="EMBL/GenBank/DDBJ databases">
        <title>Natrarchaeobius chitinivorans gen. nov., sp. nov., and Natrarchaeobius haloalkaliphilus sp. nov., alkaliphilic, chitin-utilizing haloarchaea from hypersaline alkaline lakes.</title>
        <authorList>
            <person name="Sorokin D.Y."/>
            <person name="Elcheninov A.G."/>
            <person name="Kostrikina N.A."/>
            <person name="Bale N.J."/>
            <person name="Sinninghe Damste J.S."/>
            <person name="Khijniak T.V."/>
            <person name="Kublanov I.V."/>
            <person name="Toshchakov S.V."/>
        </authorList>
    </citation>
    <scope>NUCLEOTIDE SEQUENCE [LARGE SCALE GENOMIC DNA]</scope>
    <source>
        <strain evidence="5 6">AArcht7</strain>
    </source>
</reference>
<organism evidence="5 6">
    <name type="scientific">Natrarchaeobius chitinivorans</name>
    <dbReference type="NCBI Taxonomy" id="1679083"/>
    <lineage>
        <taxon>Archaea</taxon>
        <taxon>Methanobacteriati</taxon>
        <taxon>Methanobacteriota</taxon>
        <taxon>Stenosarchaea group</taxon>
        <taxon>Halobacteria</taxon>
        <taxon>Halobacteriales</taxon>
        <taxon>Natrialbaceae</taxon>
        <taxon>Natrarchaeobius</taxon>
    </lineage>
</organism>
<feature type="domain" description="Amidohydrolase-related" evidence="4">
    <location>
        <begin position="54"/>
        <end position="426"/>
    </location>
</feature>
<gene>
    <name evidence="5" type="ORF">EA472_04040</name>
</gene>
<dbReference type="InterPro" id="IPR032466">
    <property type="entry name" value="Metal_Hydrolase"/>
</dbReference>
<evidence type="ECO:0000313" key="6">
    <source>
        <dbReference type="Proteomes" id="UP000281431"/>
    </source>
</evidence>
<comment type="caution">
    <text evidence="5">The sequence shown here is derived from an EMBL/GenBank/DDBJ whole genome shotgun (WGS) entry which is preliminary data.</text>
</comment>
<keyword evidence="2" id="KW-0378">Hydrolase</keyword>
<proteinExistence type="inferred from homology"/>
<dbReference type="PANTHER" id="PTHR43668">
    <property type="entry name" value="ALLANTOINASE"/>
    <property type="match status" value="1"/>
</dbReference>
<dbReference type="InterPro" id="IPR006680">
    <property type="entry name" value="Amidohydro-rel"/>
</dbReference>
<dbReference type="NCBIfam" id="TIGR00857">
    <property type="entry name" value="pyrC_multi"/>
    <property type="match status" value="1"/>
</dbReference>